<comment type="caution">
    <text evidence="1">The sequence shown here is derived from an EMBL/GenBank/DDBJ whole genome shotgun (WGS) entry which is preliminary data.</text>
</comment>
<sequence length="100" mass="11205">MSDETSGSTRTADASDMQTAKDWFKSVFKIQHVFIVEAQADHRQAAEDRRQALEDCRADQQILISAHQASAARISHLEELLLAMNIKNEVEARPVQTTPV</sequence>
<evidence type="ECO:0000313" key="1">
    <source>
        <dbReference type="EMBL" id="KAA1072854.1"/>
    </source>
</evidence>
<evidence type="ECO:0000313" key="2">
    <source>
        <dbReference type="Proteomes" id="UP000325313"/>
    </source>
</evidence>
<organism evidence="1 2">
    <name type="scientific">Puccinia graminis f. sp. tritici</name>
    <dbReference type="NCBI Taxonomy" id="56615"/>
    <lineage>
        <taxon>Eukaryota</taxon>
        <taxon>Fungi</taxon>
        <taxon>Dikarya</taxon>
        <taxon>Basidiomycota</taxon>
        <taxon>Pucciniomycotina</taxon>
        <taxon>Pucciniomycetes</taxon>
        <taxon>Pucciniales</taxon>
        <taxon>Pucciniaceae</taxon>
        <taxon>Puccinia</taxon>
    </lineage>
</organism>
<name>A0A5B0MAF9_PUCGR</name>
<dbReference type="Proteomes" id="UP000325313">
    <property type="component" value="Unassembled WGS sequence"/>
</dbReference>
<dbReference type="EMBL" id="VDEP01000476">
    <property type="protein sequence ID" value="KAA1072854.1"/>
    <property type="molecule type" value="Genomic_DNA"/>
</dbReference>
<proteinExistence type="predicted"/>
<accession>A0A5B0MAF9</accession>
<reference evidence="1 2" key="1">
    <citation type="submission" date="2019-05" db="EMBL/GenBank/DDBJ databases">
        <title>Emergence of the Ug99 lineage of the wheat stem rust pathogen through somatic hybridization.</title>
        <authorList>
            <person name="Li F."/>
            <person name="Upadhyaya N.M."/>
            <person name="Sperschneider J."/>
            <person name="Matny O."/>
            <person name="Nguyen-Phuc H."/>
            <person name="Mago R."/>
            <person name="Raley C."/>
            <person name="Miller M.E."/>
            <person name="Silverstein K.A.T."/>
            <person name="Henningsen E."/>
            <person name="Hirsch C.D."/>
            <person name="Visser B."/>
            <person name="Pretorius Z.A."/>
            <person name="Steffenson B.J."/>
            <person name="Schwessinger B."/>
            <person name="Dodds P.N."/>
            <person name="Figueroa M."/>
        </authorList>
    </citation>
    <scope>NUCLEOTIDE SEQUENCE [LARGE SCALE GENOMIC DNA]</scope>
    <source>
        <strain evidence="1 2">Ug99</strain>
    </source>
</reference>
<dbReference type="AlphaFoldDB" id="A0A5B0MAF9"/>
<protein>
    <submittedName>
        <fullName evidence="1">Uncharacterized protein</fullName>
    </submittedName>
</protein>
<gene>
    <name evidence="1" type="ORF">PGTUg99_020647</name>
</gene>